<dbReference type="OMA" id="WNETSRG"/>
<dbReference type="AlphaFoldDB" id="V4B4H5"/>
<dbReference type="Gene3D" id="3.10.200.10">
    <property type="entry name" value="Alpha carbonic anhydrase"/>
    <property type="match status" value="1"/>
</dbReference>
<dbReference type="PANTHER" id="PTHR18952:SF208">
    <property type="entry name" value="CARBONIC ANHYDRASE XA-RELATED"/>
    <property type="match status" value="1"/>
</dbReference>
<proteinExistence type="inferred from homology"/>
<feature type="domain" description="Alpha-carbonic anhydrase" evidence="5">
    <location>
        <begin position="48"/>
        <end position="310"/>
    </location>
</feature>
<keyword evidence="3 4" id="KW-0862">Zinc</keyword>
<sequence>MWYSVLPFCYRISFQNPGCLSTNGLVGALLFFYSLLLGFCASDSAWNLWWSYEGISGPDFWGVANQDFAMCKKGKQQSPINIDPSRLLYDPNLKHLHINYTDAKGVLINTGRDITIEMQNLGYNHINISLGPLSYQYRLSKIKFHFGNMDKIGSEHTINGKPFPAEMHLLAYNSDLYPNSSYALKGVKGYTIIAVFIELGKELNKPFHLISKELKALRYKEQTAMLHHLDLGRLLPKTEHYMTYEGSFTQPGCQETVTWIILNKPIKIAKEQLSALRVLYDGRENDPNLALEVNSRPVMPLNHRVVRTNINFRRRVGIRSHVLKGL</sequence>
<comment type="function">
    <text evidence="4">Reversible hydration of carbon dioxide.</text>
</comment>
<dbReference type="EC" id="4.2.1.1" evidence="4"/>
<dbReference type="InterPro" id="IPR018338">
    <property type="entry name" value="Carbonic_anhydrase_a-class_CS"/>
</dbReference>
<dbReference type="STRING" id="225164.V4B4H5"/>
<name>V4B4H5_LOTGI</name>
<dbReference type="GO" id="GO:0004089">
    <property type="term" value="F:carbonate dehydratase activity"/>
    <property type="evidence" value="ECO:0007669"/>
    <property type="project" value="UniProtKB-UniRule"/>
</dbReference>
<gene>
    <name evidence="6" type="ORF">LOTGIDRAFT_138561</name>
</gene>
<dbReference type="RefSeq" id="XP_009046954.1">
    <property type="nucleotide sequence ID" value="XM_009048706.1"/>
</dbReference>
<evidence type="ECO:0000313" key="7">
    <source>
        <dbReference type="Proteomes" id="UP000030746"/>
    </source>
</evidence>
<evidence type="ECO:0000256" key="2">
    <source>
        <dbReference type="ARBA" id="ARBA00022723"/>
    </source>
</evidence>
<dbReference type="GeneID" id="20234079"/>
<dbReference type="Pfam" id="PF00194">
    <property type="entry name" value="Carb_anhydrase"/>
    <property type="match status" value="1"/>
</dbReference>
<dbReference type="SUPFAM" id="SSF51069">
    <property type="entry name" value="Carbonic anhydrase"/>
    <property type="match status" value="1"/>
</dbReference>
<dbReference type="PANTHER" id="PTHR18952">
    <property type="entry name" value="CARBONIC ANHYDRASE"/>
    <property type="match status" value="1"/>
</dbReference>
<dbReference type="GO" id="GO:0008270">
    <property type="term" value="F:zinc ion binding"/>
    <property type="evidence" value="ECO:0007669"/>
    <property type="project" value="UniProtKB-UniRule"/>
</dbReference>
<comment type="cofactor">
    <cofactor evidence="4">
        <name>Zn(2+)</name>
        <dbReference type="ChEBI" id="CHEBI:29105"/>
    </cofactor>
</comment>
<dbReference type="GO" id="GO:0006730">
    <property type="term" value="P:one-carbon metabolic process"/>
    <property type="evidence" value="ECO:0007669"/>
    <property type="project" value="TreeGrafter"/>
</dbReference>
<keyword evidence="4" id="KW-0456">Lyase</keyword>
<comment type="catalytic activity">
    <reaction evidence="4">
        <text>hydrogencarbonate + H(+) = CO2 + H2O</text>
        <dbReference type="Rhea" id="RHEA:10748"/>
        <dbReference type="ChEBI" id="CHEBI:15377"/>
        <dbReference type="ChEBI" id="CHEBI:15378"/>
        <dbReference type="ChEBI" id="CHEBI:16526"/>
        <dbReference type="ChEBI" id="CHEBI:17544"/>
        <dbReference type="EC" id="4.2.1.1"/>
    </reaction>
</comment>
<dbReference type="SMART" id="SM01057">
    <property type="entry name" value="Carb_anhydrase"/>
    <property type="match status" value="1"/>
</dbReference>
<dbReference type="InterPro" id="IPR023561">
    <property type="entry name" value="Carbonic_anhydrase_a-class"/>
</dbReference>
<dbReference type="InterPro" id="IPR001148">
    <property type="entry name" value="CA_dom"/>
</dbReference>
<reference evidence="6 7" key="1">
    <citation type="journal article" date="2013" name="Nature">
        <title>Insights into bilaterian evolution from three spiralian genomes.</title>
        <authorList>
            <person name="Simakov O."/>
            <person name="Marletaz F."/>
            <person name="Cho S.J."/>
            <person name="Edsinger-Gonzales E."/>
            <person name="Havlak P."/>
            <person name="Hellsten U."/>
            <person name="Kuo D.H."/>
            <person name="Larsson T."/>
            <person name="Lv J."/>
            <person name="Arendt D."/>
            <person name="Savage R."/>
            <person name="Osoegawa K."/>
            <person name="de Jong P."/>
            <person name="Grimwood J."/>
            <person name="Chapman J.A."/>
            <person name="Shapiro H."/>
            <person name="Aerts A."/>
            <person name="Otillar R.P."/>
            <person name="Terry A.Y."/>
            <person name="Boore J.L."/>
            <person name="Grigoriev I.V."/>
            <person name="Lindberg D.R."/>
            <person name="Seaver E.C."/>
            <person name="Weisblat D.A."/>
            <person name="Putnam N.H."/>
            <person name="Rokhsar D.S."/>
        </authorList>
    </citation>
    <scope>NUCLEOTIDE SEQUENCE [LARGE SCALE GENOMIC DNA]</scope>
</reference>
<evidence type="ECO:0000256" key="1">
    <source>
        <dbReference type="ARBA" id="ARBA00010718"/>
    </source>
</evidence>
<dbReference type="HOGENOM" id="CLU_039326_7_1_1"/>
<comment type="similarity">
    <text evidence="1 4">Belongs to the alpha-carbonic anhydrase family.</text>
</comment>
<evidence type="ECO:0000256" key="3">
    <source>
        <dbReference type="ARBA" id="ARBA00022833"/>
    </source>
</evidence>
<protein>
    <recommendedName>
        <fullName evidence="4">Carbonic anhydrase</fullName>
        <ecNumber evidence="4">4.2.1.1</ecNumber>
    </recommendedName>
</protein>
<dbReference type="PROSITE" id="PS51144">
    <property type="entry name" value="ALPHA_CA_2"/>
    <property type="match status" value="1"/>
</dbReference>
<keyword evidence="2 4" id="KW-0479">Metal-binding</keyword>
<dbReference type="CTD" id="20234079"/>
<dbReference type="KEGG" id="lgi:LOTGIDRAFT_138561"/>
<organism evidence="6 7">
    <name type="scientific">Lottia gigantea</name>
    <name type="common">Giant owl limpet</name>
    <dbReference type="NCBI Taxonomy" id="225164"/>
    <lineage>
        <taxon>Eukaryota</taxon>
        <taxon>Metazoa</taxon>
        <taxon>Spiralia</taxon>
        <taxon>Lophotrochozoa</taxon>
        <taxon>Mollusca</taxon>
        <taxon>Gastropoda</taxon>
        <taxon>Patellogastropoda</taxon>
        <taxon>Lottioidea</taxon>
        <taxon>Lottiidae</taxon>
        <taxon>Lottia</taxon>
    </lineage>
</organism>
<dbReference type="InterPro" id="IPR036398">
    <property type="entry name" value="CA_dom_sf"/>
</dbReference>
<dbReference type="OrthoDB" id="5978072at2759"/>
<evidence type="ECO:0000259" key="5">
    <source>
        <dbReference type="PROSITE" id="PS51144"/>
    </source>
</evidence>
<dbReference type="PROSITE" id="PS00162">
    <property type="entry name" value="ALPHA_CA_1"/>
    <property type="match status" value="1"/>
</dbReference>
<keyword evidence="7" id="KW-1185">Reference proteome</keyword>
<evidence type="ECO:0000256" key="4">
    <source>
        <dbReference type="RuleBase" id="RU367011"/>
    </source>
</evidence>
<dbReference type="Proteomes" id="UP000030746">
    <property type="component" value="Unassembled WGS sequence"/>
</dbReference>
<accession>V4B4H5</accession>
<evidence type="ECO:0000313" key="6">
    <source>
        <dbReference type="EMBL" id="ESP02371.1"/>
    </source>
</evidence>
<dbReference type="EMBL" id="KB200274">
    <property type="protein sequence ID" value="ESP02371.1"/>
    <property type="molecule type" value="Genomic_DNA"/>
</dbReference>